<evidence type="ECO:0000313" key="1">
    <source>
        <dbReference type="EMBL" id="KKC33252.1"/>
    </source>
</evidence>
<dbReference type="STRING" id="728005.SAMN04488059_103162"/>
<dbReference type="EMBL" id="LAPV01000093">
    <property type="protein sequence ID" value="KKC33252.1"/>
    <property type="molecule type" value="Genomic_DNA"/>
</dbReference>
<evidence type="ECO:0000313" key="4">
    <source>
        <dbReference type="Proteomes" id="UP000182258"/>
    </source>
</evidence>
<dbReference type="PATRIC" id="fig|728005.3.peg.4608"/>
<dbReference type="OrthoDB" id="7359436at2"/>
<accession>A0A0F5PX62</accession>
<dbReference type="Proteomes" id="UP000033519">
    <property type="component" value="Unassembled WGS sequence"/>
</dbReference>
<name>A0A0F5PX62_9HYPH</name>
<dbReference type="EMBL" id="FOMB01000003">
    <property type="protein sequence ID" value="SFC25351.1"/>
    <property type="molecule type" value="Genomic_DNA"/>
</dbReference>
<evidence type="ECO:0000313" key="3">
    <source>
        <dbReference type="Proteomes" id="UP000033519"/>
    </source>
</evidence>
<dbReference type="RefSeq" id="WP_046170739.1">
    <property type="nucleotide sequence ID" value="NZ_FOMB01000003.1"/>
</dbReference>
<keyword evidence="3" id="KW-1185">Reference proteome</keyword>
<reference evidence="1 3" key="1">
    <citation type="submission" date="2015-03" db="EMBL/GenBank/DDBJ databases">
        <authorList>
            <person name="Lepp D."/>
            <person name="Hassan Y.I."/>
            <person name="Li X.-Z."/>
            <person name="Zhou T."/>
        </authorList>
    </citation>
    <scope>NUCLEOTIDE SEQUENCE [LARGE SCALE GENOMIC DNA]</scope>
    <source>
        <strain evidence="1 3">Cr7-05</strain>
    </source>
</reference>
<sequence length="102" mass="10852">MNTANLQLEGLVMVMAGINQALVAKGLFSTAELDRVLAVSEQTAMGDDRVAEDLSPSNRDAIVFPIRLLRLANNMADGAGVPSFSELARMVGQSKGPHNDQL</sequence>
<protein>
    <submittedName>
        <fullName evidence="2">Uncharacterized protein</fullName>
    </submittedName>
</protein>
<organism evidence="2 4">
    <name type="scientific">Devosia psychrophila</name>
    <dbReference type="NCBI Taxonomy" id="728005"/>
    <lineage>
        <taxon>Bacteria</taxon>
        <taxon>Pseudomonadati</taxon>
        <taxon>Pseudomonadota</taxon>
        <taxon>Alphaproteobacteria</taxon>
        <taxon>Hyphomicrobiales</taxon>
        <taxon>Devosiaceae</taxon>
        <taxon>Devosia</taxon>
    </lineage>
</organism>
<dbReference type="Proteomes" id="UP000182258">
    <property type="component" value="Unassembled WGS sequence"/>
</dbReference>
<proteinExistence type="predicted"/>
<reference evidence="2 4" key="2">
    <citation type="submission" date="2016-10" db="EMBL/GenBank/DDBJ databases">
        <authorList>
            <person name="de Groot N.N."/>
        </authorList>
    </citation>
    <scope>NUCLEOTIDE SEQUENCE [LARGE SCALE GENOMIC DNA]</scope>
    <source>
        <strain evidence="2 4">CGMCC 1.10210</strain>
    </source>
</reference>
<gene>
    <name evidence="2" type="ORF">SAMN04488059_103162</name>
    <name evidence="1" type="ORF">WH91_09430</name>
</gene>
<dbReference type="AlphaFoldDB" id="A0A0F5PX62"/>
<evidence type="ECO:0000313" key="2">
    <source>
        <dbReference type="EMBL" id="SFC25351.1"/>
    </source>
</evidence>